<reference evidence="13 14" key="1">
    <citation type="submission" date="2014-02" db="EMBL/GenBank/DDBJ databases">
        <title>Kosmotoga genome sequencing.</title>
        <authorList>
            <person name="Pollo S.M."/>
            <person name="Charchuk R."/>
            <person name="Nesbo C.L."/>
        </authorList>
    </citation>
    <scope>NUCLEOTIDE SEQUENCE [LARGE SCALE GENOMIC DNA]</scope>
    <source>
        <strain evidence="13 14">S304</strain>
    </source>
</reference>
<dbReference type="PRINTS" id="PR00326">
    <property type="entry name" value="GTP1OBG"/>
</dbReference>
<keyword evidence="9 10" id="KW-0342">GTP-binding</keyword>
<dbReference type="EMBL" id="JFHK01000002">
    <property type="protein sequence ID" value="OAA31879.1"/>
    <property type="molecule type" value="Genomic_DNA"/>
</dbReference>
<keyword evidence="3 10" id="KW-0819">tRNA processing</keyword>
<dbReference type="Pfam" id="PF01926">
    <property type="entry name" value="MMR_HSR1"/>
    <property type="match status" value="1"/>
</dbReference>
<comment type="similarity">
    <text evidence="1 10 11">Belongs to the TRAFAC class TrmE-Era-EngA-EngB-Septin-like GTPase superfamily. TrmE GTPase family.</text>
</comment>
<feature type="binding site" evidence="10">
    <location>
        <position position="78"/>
    </location>
    <ligand>
        <name>(6S)-5-formyl-5,6,7,8-tetrahydrofolate</name>
        <dbReference type="ChEBI" id="CHEBI:57457"/>
    </ligand>
</feature>
<dbReference type="PROSITE" id="PS51709">
    <property type="entry name" value="G_TRME"/>
    <property type="match status" value="1"/>
</dbReference>
<keyword evidence="4 10" id="KW-0479">Metal-binding</keyword>
<dbReference type="Gene3D" id="1.20.120.430">
    <property type="entry name" value="tRNA modification GTPase MnmE domain 2"/>
    <property type="match status" value="1"/>
</dbReference>
<feature type="binding site" evidence="10">
    <location>
        <position position="21"/>
    </location>
    <ligand>
        <name>(6S)-5-formyl-5,6,7,8-tetrahydrofolate</name>
        <dbReference type="ChEBI" id="CHEBI:57457"/>
    </ligand>
</feature>
<keyword evidence="7 10" id="KW-0460">Magnesium</keyword>
<dbReference type="InterPro" id="IPR006073">
    <property type="entry name" value="GTP-bd"/>
</dbReference>
<feature type="binding site" evidence="10">
    <location>
        <begin position="221"/>
        <end position="226"/>
    </location>
    <ligand>
        <name>GTP</name>
        <dbReference type="ChEBI" id="CHEBI:37565"/>
    </ligand>
</feature>
<comment type="caution">
    <text evidence="10">Lacks conserved residue(s) required for the propagation of feature annotation.</text>
</comment>
<evidence type="ECO:0000259" key="12">
    <source>
        <dbReference type="PROSITE" id="PS51709"/>
    </source>
</evidence>
<gene>
    <name evidence="10" type="primary">mnmE</name>
    <name evidence="10" type="synonym">trmE</name>
    <name evidence="13" type="ORF">AT15_03380</name>
</gene>
<dbReference type="SUPFAM" id="SSF52540">
    <property type="entry name" value="P-loop containing nucleoside triphosphate hydrolases"/>
    <property type="match status" value="1"/>
</dbReference>
<sequence length="439" mass="48901">MFDPICAVATPKGFSALAVIRCSGAGVWEKVTPFLKLDRIKPWRLNLTNFTVDGELIDELTAVFYKAPMSYTGEDMVELITHGSPIVLKLIMESLFKAGFREALPGEFTKRAVMNGKMDLLKAESIEVLVEAKTRKAHEAAAFIYQGKLGNTIDDIRQLLIRAMAEIEVELNYPGEVEASTEMVHNLLLEAKKRLDELVAHGENGISLTEGIRTVIAGRPNVGKSTLLNALLRKDRAIVTDIPGTTRDTIEEALSIDGTYFKIIDTAGIRKSDNLVEKLGIDRSIREIEQADLVVFMVDLTDPGQDLELFESIKPKLKRYVLLGNKLDLAKKCPESVELCISANSSEFLRSVEEKMLEKVADMLNPYEGELFITERQKALSYKALEFLNETVNSLTGGITMDIVSSFLHQTVKILDELTGKHLQEDLLDTIFKNFCVGK</sequence>
<proteinExistence type="inferred from homology"/>
<feature type="binding site" evidence="10">
    <location>
        <position position="439"/>
    </location>
    <ligand>
        <name>(6S)-5-formyl-5,6,7,8-tetrahydrofolate</name>
        <dbReference type="ChEBI" id="CHEBI:57457"/>
    </ligand>
</feature>
<dbReference type="InterPro" id="IPR004520">
    <property type="entry name" value="GTPase_MnmE"/>
</dbReference>
<dbReference type="GO" id="GO:0003924">
    <property type="term" value="F:GTPase activity"/>
    <property type="evidence" value="ECO:0007669"/>
    <property type="project" value="UniProtKB-UniRule"/>
</dbReference>
<dbReference type="STRING" id="1453497.AT15_03380"/>
<dbReference type="NCBIfam" id="TIGR00231">
    <property type="entry name" value="small_GTP"/>
    <property type="match status" value="1"/>
</dbReference>
<evidence type="ECO:0000256" key="10">
    <source>
        <dbReference type="HAMAP-Rule" id="MF_00379"/>
    </source>
</evidence>
<keyword evidence="8 10" id="KW-0630">Potassium</keyword>
<evidence type="ECO:0000313" key="13">
    <source>
        <dbReference type="EMBL" id="OAA31879.1"/>
    </source>
</evidence>
<dbReference type="GO" id="GO:0002098">
    <property type="term" value="P:tRNA wobble uridine modification"/>
    <property type="evidence" value="ECO:0007669"/>
    <property type="project" value="TreeGrafter"/>
</dbReference>
<dbReference type="EC" id="3.6.-.-" evidence="10"/>
<feature type="binding site" evidence="10">
    <location>
        <position position="245"/>
    </location>
    <ligand>
        <name>K(+)</name>
        <dbReference type="ChEBI" id="CHEBI:29103"/>
    </ligand>
</feature>
<dbReference type="Gene3D" id="3.40.50.300">
    <property type="entry name" value="P-loop containing nucleotide triphosphate hydrolases"/>
    <property type="match status" value="1"/>
</dbReference>
<dbReference type="GO" id="GO:0030488">
    <property type="term" value="P:tRNA methylation"/>
    <property type="evidence" value="ECO:0007669"/>
    <property type="project" value="TreeGrafter"/>
</dbReference>
<evidence type="ECO:0000313" key="14">
    <source>
        <dbReference type="Proteomes" id="UP000077339"/>
    </source>
</evidence>
<comment type="subcellular location">
    <subcellularLocation>
        <location evidence="10">Cytoplasm</location>
    </subcellularLocation>
</comment>
<dbReference type="CDD" id="cd14858">
    <property type="entry name" value="TrmE_N"/>
    <property type="match status" value="1"/>
</dbReference>
<dbReference type="InterPro" id="IPR027266">
    <property type="entry name" value="TrmE/GcvT-like"/>
</dbReference>
<dbReference type="FunFam" id="3.40.50.300:FF:001376">
    <property type="entry name" value="tRNA modification GTPase MnmE"/>
    <property type="match status" value="1"/>
</dbReference>
<dbReference type="PANTHER" id="PTHR42714:SF2">
    <property type="entry name" value="TRNA MODIFICATION GTPASE GTPBP3, MITOCHONDRIAL"/>
    <property type="match status" value="1"/>
</dbReference>
<evidence type="ECO:0000256" key="11">
    <source>
        <dbReference type="RuleBase" id="RU003313"/>
    </source>
</evidence>
<name>A0A182C810_9BACT</name>
<dbReference type="CDD" id="cd04164">
    <property type="entry name" value="trmE"/>
    <property type="match status" value="1"/>
</dbReference>
<comment type="function">
    <text evidence="10">Exhibits a very high intrinsic GTPase hydrolysis rate. Involved in the addition of a carboxymethylaminomethyl (cmnm) group at the wobble position (U34) of certain tRNAs, forming tRNA-cmnm(5)s(2)U34.</text>
</comment>
<comment type="caution">
    <text evidence="13">The sequence shown here is derived from an EMBL/GenBank/DDBJ whole genome shotgun (WGS) entry which is preliminary data.</text>
</comment>
<dbReference type="GO" id="GO:0046872">
    <property type="term" value="F:metal ion binding"/>
    <property type="evidence" value="ECO:0007669"/>
    <property type="project" value="UniProtKB-KW"/>
</dbReference>
<dbReference type="NCBIfam" id="TIGR00450">
    <property type="entry name" value="mnmE_trmE_thdF"/>
    <property type="match status" value="1"/>
</dbReference>
<keyword evidence="5 10" id="KW-0547">Nucleotide-binding</keyword>
<feature type="binding site" evidence="10">
    <location>
        <position position="246"/>
    </location>
    <ligand>
        <name>Mg(2+)</name>
        <dbReference type="ChEBI" id="CHEBI:18420"/>
    </ligand>
</feature>
<keyword evidence="14" id="KW-1185">Reference proteome</keyword>
<dbReference type="InterPro" id="IPR027417">
    <property type="entry name" value="P-loop_NTPase"/>
</dbReference>
<feature type="binding site" evidence="10">
    <location>
        <begin position="265"/>
        <end position="268"/>
    </location>
    <ligand>
        <name>GTP</name>
        <dbReference type="ChEBI" id="CHEBI:37565"/>
    </ligand>
</feature>
<dbReference type="AlphaFoldDB" id="A0A182C810"/>
<protein>
    <recommendedName>
        <fullName evidence="10">tRNA modification GTPase MnmE</fullName>
        <ecNumber evidence="10">3.6.-.-</ecNumber>
    </recommendedName>
</protein>
<comment type="subunit">
    <text evidence="10">Homodimer. Heterotetramer of two MnmE and two MnmG subunits.</text>
</comment>
<evidence type="ECO:0000256" key="5">
    <source>
        <dbReference type="ARBA" id="ARBA00022741"/>
    </source>
</evidence>
<dbReference type="GO" id="GO:0005829">
    <property type="term" value="C:cytosol"/>
    <property type="evidence" value="ECO:0007669"/>
    <property type="project" value="TreeGrafter"/>
</dbReference>
<evidence type="ECO:0000256" key="6">
    <source>
        <dbReference type="ARBA" id="ARBA00022801"/>
    </source>
</evidence>
<feature type="domain" description="TrmE-type G" evidence="12">
    <location>
        <begin position="211"/>
        <end position="361"/>
    </location>
</feature>
<evidence type="ECO:0000256" key="8">
    <source>
        <dbReference type="ARBA" id="ARBA00022958"/>
    </source>
</evidence>
<feature type="binding site" evidence="10">
    <location>
        <position position="225"/>
    </location>
    <ligand>
        <name>Mg(2+)</name>
        <dbReference type="ChEBI" id="CHEBI:18420"/>
    </ligand>
</feature>
<dbReference type="GO" id="GO:0005525">
    <property type="term" value="F:GTP binding"/>
    <property type="evidence" value="ECO:0007669"/>
    <property type="project" value="UniProtKB-UniRule"/>
</dbReference>
<dbReference type="InterPro" id="IPR027368">
    <property type="entry name" value="MnmE_dom2"/>
</dbReference>
<dbReference type="Proteomes" id="UP000077339">
    <property type="component" value="Unassembled WGS sequence"/>
</dbReference>
<feature type="binding site" evidence="10">
    <location>
        <position position="221"/>
    </location>
    <ligand>
        <name>K(+)</name>
        <dbReference type="ChEBI" id="CHEBI:29103"/>
    </ligand>
</feature>
<dbReference type="Pfam" id="PF12631">
    <property type="entry name" value="MnmE_helical"/>
    <property type="match status" value="1"/>
</dbReference>
<evidence type="ECO:0000256" key="3">
    <source>
        <dbReference type="ARBA" id="ARBA00022694"/>
    </source>
</evidence>
<organism evidence="13 14">
    <name type="scientific">Kosmotoga arenicorallina S304</name>
    <dbReference type="NCBI Taxonomy" id="1453497"/>
    <lineage>
        <taxon>Bacteria</taxon>
        <taxon>Thermotogati</taxon>
        <taxon>Thermotogota</taxon>
        <taxon>Thermotogae</taxon>
        <taxon>Kosmotogales</taxon>
        <taxon>Kosmotogaceae</taxon>
        <taxon>Kosmotoga</taxon>
    </lineage>
</organism>
<dbReference type="PANTHER" id="PTHR42714">
    <property type="entry name" value="TRNA MODIFICATION GTPASE GTPBP3"/>
    <property type="match status" value="1"/>
</dbReference>
<dbReference type="Pfam" id="PF10396">
    <property type="entry name" value="TrmE_N"/>
    <property type="match status" value="1"/>
</dbReference>
<feature type="binding site" evidence="10">
    <location>
        <position position="242"/>
    </location>
    <ligand>
        <name>K(+)</name>
        <dbReference type="ChEBI" id="CHEBI:29103"/>
    </ligand>
</feature>
<dbReference type="InterPro" id="IPR031168">
    <property type="entry name" value="G_TrmE"/>
</dbReference>
<dbReference type="PATRIC" id="fig|1453497.3.peg.666"/>
<comment type="cofactor">
    <cofactor evidence="10">
        <name>K(+)</name>
        <dbReference type="ChEBI" id="CHEBI:29103"/>
    </cofactor>
    <text evidence="10">Binds 1 potassium ion per subunit.</text>
</comment>
<keyword evidence="2 10" id="KW-0963">Cytoplasm</keyword>
<evidence type="ECO:0000256" key="2">
    <source>
        <dbReference type="ARBA" id="ARBA00022490"/>
    </source>
</evidence>
<evidence type="ECO:0000256" key="1">
    <source>
        <dbReference type="ARBA" id="ARBA00011043"/>
    </source>
</evidence>
<feature type="binding site" evidence="10">
    <location>
        <position position="117"/>
    </location>
    <ligand>
        <name>(6S)-5-formyl-5,6,7,8-tetrahydrofolate</name>
        <dbReference type="ChEBI" id="CHEBI:57457"/>
    </ligand>
</feature>
<keyword evidence="6 10" id="KW-0378">Hydrolase</keyword>
<evidence type="ECO:0000256" key="7">
    <source>
        <dbReference type="ARBA" id="ARBA00022842"/>
    </source>
</evidence>
<dbReference type="InterPro" id="IPR025867">
    <property type="entry name" value="MnmE_helical"/>
</dbReference>
<feature type="binding site" evidence="10">
    <location>
        <position position="240"/>
    </location>
    <ligand>
        <name>K(+)</name>
        <dbReference type="ChEBI" id="CHEBI:29103"/>
    </ligand>
</feature>
<dbReference type="InterPro" id="IPR018948">
    <property type="entry name" value="GTP-bd_TrmE_N"/>
</dbReference>
<dbReference type="HAMAP" id="MF_00379">
    <property type="entry name" value="GTPase_MnmE"/>
    <property type="match status" value="1"/>
</dbReference>
<dbReference type="Gene3D" id="3.30.1360.120">
    <property type="entry name" value="Probable tRNA modification gtpase trme, domain 1"/>
    <property type="match status" value="1"/>
</dbReference>
<dbReference type="InterPro" id="IPR005225">
    <property type="entry name" value="Small_GTP-bd"/>
</dbReference>
<evidence type="ECO:0000256" key="9">
    <source>
        <dbReference type="ARBA" id="ARBA00023134"/>
    </source>
</evidence>
<feature type="binding site" evidence="10">
    <location>
        <begin position="240"/>
        <end position="246"/>
    </location>
    <ligand>
        <name>GTP</name>
        <dbReference type="ChEBI" id="CHEBI:37565"/>
    </ligand>
</feature>
<accession>A0A182C810</accession>
<evidence type="ECO:0000256" key="4">
    <source>
        <dbReference type="ARBA" id="ARBA00022723"/>
    </source>
</evidence>